<dbReference type="EMBL" id="AVPG01000006">
    <property type="protein sequence ID" value="KGX87592.1"/>
    <property type="molecule type" value="Genomic_DNA"/>
</dbReference>
<evidence type="ECO:0000313" key="3">
    <source>
        <dbReference type="Proteomes" id="UP000030401"/>
    </source>
</evidence>
<dbReference type="Proteomes" id="UP000030401">
    <property type="component" value="Unassembled WGS sequence"/>
</dbReference>
<feature type="chain" id="PRO_5038554404" description="VCBS repeat-containing protein" evidence="1">
    <location>
        <begin position="25"/>
        <end position="413"/>
    </location>
</feature>
<reference evidence="2 3" key="1">
    <citation type="submission" date="2013-08" db="EMBL/GenBank/DDBJ databases">
        <authorList>
            <person name="Huang J."/>
            <person name="Wang G."/>
        </authorList>
    </citation>
    <scope>NUCLEOTIDE SEQUENCE [LARGE SCALE GENOMIC DNA]</scope>
    <source>
        <strain evidence="2 3">JSM 072002</strain>
    </source>
</reference>
<accession>A0A0A5HVD6</accession>
<evidence type="ECO:0008006" key="4">
    <source>
        <dbReference type="Google" id="ProtNLM"/>
    </source>
</evidence>
<dbReference type="RefSeq" id="WP_052127159.1">
    <property type="nucleotide sequence ID" value="NZ_AVPG01000006.1"/>
</dbReference>
<dbReference type="PROSITE" id="PS51257">
    <property type="entry name" value="PROKAR_LIPOPROTEIN"/>
    <property type="match status" value="1"/>
</dbReference>
<dbReference type="eggNOG" id="COG0457">
    <property type="taxonomic scope" value="Bacteria"/>
</dbReference>
<proteinExistence type="predicted"/>
<protein>
    <recommendedName>
        <fullName evidence="4">VCBS repeat-containing protein</fullName>
    </recommendedName>
</protein>
<evidence type="ECO:0000256" key="1">
    <source>
        <dbReference type="SAM" id="SignalP"/>
    </source>
</evidence>
<evidence type="ECO:0000313" key="2">
    <source>
        <dbReference type="EMBL" id="KGX87592.1"/>
    </source>
</evidence>
<organism evidence="2 3">
    <name type="scientific">Pontibacillus litoralis JSM 072002</name>
    <dbReference type="NCBI Taxonomy" id="1385512"/>
    <lineage>
        <taxon>Bacteria</taxon>
        <taxon>Bacillati</taxon>
        <taxon>Bacillota</taxon>
        <taxon>Bacilli</taxon>
        <taxon>Bacillales</taxon>
        <taxon>Bacillaceae</taxon>
        <taxon>Pontibacillus</taxon>
    </lineage>
</organism>
<comment type="caution">
    <text evidence="2">The sequence shown here is derived from an EMBL/GenBank/DDBJ whole genome shotgun (WGS) entry which is preliminary data.</text>
</comment>
<keyword evidence="1" id="KW-0732">Signal</keyword>
<sequence>MMKPIIQSFGLTFILFLLSGCTIAHTPAQLITPPALPKQDQQLWNAIQSDIPESAQLISPRGGLRDQTIFQEDLDLDGSDEAVIFYTEQSFSPYIHFAIYDYTEDDWNSMVHKQLEGYELDYFNFMPTDANKLSLVVGLAQGEGQTKQLHMYNMNQEGKKEIFSTHYSNILLDDLTQDGVTDMTIITLDRLNSAQAALYQWNDSKSVEKLSELSLDPYVNGYINAIAGKVSKNKRGIWLDAQVGAHSGTSYLLTYEEGHLLNVFEDLNHIQTTSPYPMESKDINGDGIIEMGYKIAPHGQEYAMVDTPWIDVYGQWDGDNGLIEVQRSYFQGEFIIVFPSLWPEDVTILEEDKSVTIHNQDQHTLMEIIWTPKERWEEKEQYEIVAKTTDYIYEMNRDYIQHKDHFKLWMETL</sequence>
<dbReference type="AlphaFoldDB" id="A0A0A5HVD6"/>
<keyword evidence="3" id="KW-1185">Reference proteome</keyword>
<dbReference type="STRING" id="1385512.N784_15200"/>
<name>A0A0A5HVD6_9BACI</name>
<feature type="signal peptide" evidence="1">
    <location>
        <begin position="1"/>
        <end position="24"/>
    </location>
</feature>
<gene>
    <name evidence="2" type="ORF">N784_15200</name>
</gene>
<dbReference type="OrthoDB" id="1743319at2"/>